<evidence type="ECO:0000256" key="4">
    <source>
        <dbReference type="ARBA" id="ARBA00023187"/>
    </source>
</evidence>
<evidence type="ECO:0000256" key="7">
    <source>
        <dbReference type="SAM" id="MobiDB-lite"/>
    </source>
</evidence>
<evidence type="ECO:0000256" key="1">
    <source>
        <dbReference type="ARBA" id="ARBA00004123"/>
    </source>
</evidence>
<proteinExistence type="inferred from homology"/>
<dbReference type="GO" id="GO:0005634">
    <property type="term" value="C:nucleus"/>
    <property type="evidence" value="ECO:0007669"/>
    <property type="project" value="UniProtKB-SubCell"/>
</dbReference>
<dbReference type="Pfam" id="PF17098">
    <property type="entry name" value="Wtap"/>
    <property type="match status" value="1"/>
</dbReference>
<keyword evidence="5" id="KW-0539">Nucleus</keyword>
<dbReference type="VEuPathDB" id="VectorBase:AATE006427"/>
<feature type="region of interest" description="Disordered" evidence="7">
    <location>
        <begin position="348"/>
        <end position="459"/>
    </location>
</feature>
<dbReference type="GO" id="GO:0016556">
    <property type="term" value="P:mRNA modification"/>
    <property type="evidence" value="ECO:0007669"/>
    <property type="project" value="InterPro"/>
</dbReference>
<reference evidence="8" key="1">
    <citation type="submission" date="2022-08" db="UniProtKB">
        <authorList>
            <consortium name="EnsemblMetazoa"/>
        </authorList>
    </citation>
    <scope>IDENTIFICATION</scope>
    <source>
        <strain evidence="8">EBRO</strain>
    </source>
</reference>
<feature type="region of interest" description="Disordered" evidence="7">
    <location>
        <begin position="285"/>
        <end position="309"/>
    </location>
</feature>
<evidence type="ECO:0000313" key="8">
    <source>
        <dbReference type="EnsemblMetazoa" id="AATE006427-PA.1"/>
    </source>
</evidence>
<evidence type="ECO:0000256" key="5">
    <source>
        <dbReference type="ARBA" id="ARBA00023242"/>
    </source>
</evidence>
<name>A0A182IVS2_ANOAO</name>
<feature type="region of interest" description="Disordered" evidence="7">
    <location>
        <begin position="209"/>
        <end position="253"/>
    </location>
</feature>
<keyword evidence="6" id="KW-0175">Coiled coil</keyword>
<feature type="compositionally biased region" description="Basic and acidic residues" evidence="7">
    <location>
        <begin position="216"/>
        <end position="232"/>
    </location>
</feature>
<dbReference type="STRING" id="41427.A0A182IVS2"/>
<dbReference type="AlphaFoldDB" id="A0A182IVS2"/>
<feature type="compositionally biased region" description="Low complexity" evidence="7">
    <location>
        <begin position="287"/>
        <end position="302"/>
    </location>
</feature>
<feature type="compositionally biased region" description="Gly residues" evidence="7">
    <location>
        <begin position="234"/>
        <end position="253"/>
    </location>
</feature>
<dbReference type="GO" id="GO:0000381">
    <property type="term" value="P:regulation of alternative mRNA splicing, via spliceosome"/>
    <property type="evidence" value="ECO:0007669"/>
    <property type="project" value="InterPro"/>
</dbReference>
<dbReference type="InterPro" id="IPR033757">
    <property type="entry name" value="WTAP"/>
</dbReference>
<sequence>ELQSVKESEAKLKQQYIESQRRERFLARRLTLKEQEVQDYANQIAELKSAQAPGPAALRSALLDPAINILFQKLKGELQATKAKLEETQNELSAWKFTPDSNTGKRLMAKCRLLYQENEELGKMTSNGRLAKLENELALQKSYNEEVKKSQLELDDFLQELDEDVEGMQSTIVFLQQELKQTKDVRDELEKEVTQLRAYVSANSPAVLAGGSTPSADEHTGATLVDAKDDRTASGGGVYHRPDGGGGADSIGGGSMGGGITPIYLVNGGGSGTSGAAASSRLVLTKSSSGNGSSSSSTSSGGDQDVVYNNRTHCGGVGANSMDGVVSGDSGAVANGKLSLDGTGAVLDQQQQQQHLDTVETNSAGGNKRMTRSGKGKAASTSSSSASAVTASSTSAASSSSTIISSASSNALITSAAKKLRRGSVTMEEEVDPLADTPPHPQQQPHHTQQTISSANGSN</sequence>
<comment type="similarity">
    <text evidence="2">Belongs to the fl(2)d family.</text>
</comment>
<dbReference type="PANTHER" id="PTHR15217">
    <property type="entry name" value="WILMS' TUMOR 1-ASSOCIATING PROTEIN"/>
    <property type="match status" value="1"/>
</dbReference>
<dbReference type="GO" id="GO:0008380">
    <property type="term" value="P:RNA splicing"/>
    <property type="evidence" value="ECO:0007669"/>
    <property type="project" value="UniProtKB-KW"/>
</dbReference>
<evidence type="ECO:0000256" key="3">
    <source>
        <dbReference type="ARBA" id="ARBA00022664"/>
    </source>
</evidence>
<feature type="coiled-coil region" evidence="6">
    <location>
        <begin position="30"/>
        <end position="98"/>
    </location>
</feature>
<keyword evidence="4" id="KW-0508">mRNA splicing</keyword>
<evidence type="ECO:0000256" key="2">
    <source>
        <dbReference type="ARBA" id="ARBA00010313"/>
    </source>
</evidence>
<comment type="subcellular location">
    <subcellularLocation>
        <location evidence="1">Nucleus</location>
    </subcellularLocation>
</comment>
<protein>
    <submittedName>
        <fullName evidence="8">Uncharacterized protein</fullName>
    </submittedName>
</protein>
<feature type="compositionally biased region" description="Low complexity" evidence="7">
    <location>
        <begin position="378"/>
        <end position="417"/>
    </location>
</feature>
<evidence type="ECO:0000256" key="6">
    <source>
        <dbReference type="SAM" id="Coils"/>
    </source>
</evidence>
<accession>A0A182IVS2</accession>
<keyword evidence="3" id="KW-0507">mRNA processing</keyword>
<dbReference type="EnsemblMetazoa" id="AATE006427-RA">
    <property type="protein sequence ID" value="AATE006427-PA.1"/>
    <property type="gene ID" value="AATE006427"/>
</dbReference>
<feature type="compositionally biased region" description="Polar residues" evidence="7">
    <location>
        <begin position="355"/>
        <end position="365"/>
    </location>
</feature>
<dbReference type="PANTHER" id="PTHR15217:SF0">
    <property type="entry name" value="PRE-MRNA-SPLICING REGULATOR WTAP"/>
    <property type="match status" value="1"/>
</dbReference>
<dbReference type="GO" id="GO:0006397">
    <property type="term" value="P:mRNA processing"/>
    <property type="evidence" value="ECO:0007669"/>
    <property type="project" value="UniProtKB-KW"/>
</dbReference>
<organism evidence="8">
    <name type="scientific">Anopheles atroparvus</name>
    <name type="common">European mosquito</name>
    <dbReference type="NCBI Taxonomy" id="41427"/>
    <lineage>
        <taxon>Eukaryota</taxon>
        <taxon>Metazoa</taxon>
        <taxon>Ecdysozoa</taxon>
        <taxon>Arthropoda</taxon>
        <taxon>Hexapoda</taxon>
        <taxon>Insecta</taxon>
        <taxon>Pterygota</taxon>
        <taxon>Neoptera</taxon>
        <taxon>Endopterygota</taxon>
        <taxon>Diptera</taxon>
        <taxon>Nematocera</taxon>
        <taxon>Culicoidea</taxon>
        <taxon>Culicidae</taxon>
        <taxon>Anophelinae</taxon>
        <taxon>Anopheles</taxon>
    </lineage>
</organism>
<feature type="coiled-coil region" evidence="6">
    <location>
        <begin position="130"/>
        <end position="199"/>
    </location>
</feature>